<evidence type="ECO:0000256" key="2">
    <source>
        <dbReference type="ARBA" id="ARBA00010333"/>
    </source>
</evidence>
<dbReference type="GO" id="GO:0030313">
    <property type="term" value="C:cell envelope"/>
    <property type="evidence" value="ECO:0007669"/>
    <property type="project" value="UniProtKB-SubCell"/>
</dbReference>
<feature type="signal peptide" evidence="5">
    <location>
        <begin position="1"/>
        <end position="25"/>
    </location>
</feature>
<dbReference type="SUPFAM" id="SSF53850">
    <property type="entry name" value="Periplasmic binding protein-like II"/>
    <property type="match status" value="1"/>
</dbReference>
<protein>
    <submittedName>
        <fullName evidence="7">Transporter substrate-binding domain-containing protein</fullName>
    </submittedName>
</protein>
<evidence type="ECO:0000259" key="6">
    <source>
        <dbReference type="SMART" id="SM00062"/>
    </source>
</evidence>
<dbReference type="SMART" id="SM00062">
    <property type="entry name" value="PBPb"/>
    <property type="match status" value="1"/>
</dbReference>
<gene>
    <name evidence="7" type="ORF">EXJ73_17225</name>
</gene>
<proteinExistence type="inferred from homology"/>
<evidence type="ECO:0000256" key="1">
    <source>
        <dbReference type="ARBA" id="ARBA00004196"/>
    </source>
</evidence>
<accession>A0A9X4LNG3</accession>
<feature type="chain" id="PRO_5040914257" evidence="5">
    <location>
        <begin position="26"/>
        <end position="289"/>
    </location>
</feature>
<organism evidence="7 8">
    <name type="scientific">Pelomonas aquatica</name>
    <dbReference type="NCBI Taxonomy" id="431058"/>
    <lineage>
        <taxon>Bacteria</taxon>
        <taxon>Pseudomonadati</taxon>
        <taxon>Pseudomonadota</taxon>
        <taxon>Betaproteobacteria</taxon>
        <taxon>Burkholderiales</taxon>
        <taxon>Sphaerotilaceae</taxon>
        <taxon>Roseateles</taxon>
    </lineage>
</organism>
<evidence type="ECO:0000256" key="4">
    <source>
        <dbReference type="RuleBase" id="RU003744"/>
    </source>
</evidence>
<comment type="caution">
    <text evidence="7">The sequence shown here is derived from an EMBL/GenBank/DDBJ whole genome shotgun (WGS) entry which is preliminary data.</text>
</comment>
<dbReference type="Gene3D" id="3.40.190.10">
    <property type="entry name" value="Periplasmic binding protein-like II"/>
    <property type="match status" value="2"/>
</dbReference>
<dbReference type="AlphaFoldDB" id="A0A9X4LNG3"/>
<dbReference type="EMBL" id="SGUG01000028">
    <property type="protein sequence ID" value="MDG0864205.1"/>
    <property type="molecule type" value="Genomic_DNA"/>
</dbReference>
<comment type="similarity">
    <text evidence="2 4">Belongs to the bacterial solute-binding protein 3 family.</text>
</comment>
<keyword evidence="8" id="KW-1185">Reference proteome</keyword>
<evidence type="ECO:0000313" key="8">
    <source>
        <dbReference type="Proteomes" id="UP001152766"/>
    </source>
</evidence>
<dbReference type="RefSeq" id="WP_268153595.1">
    <property type="nucleotide sequence ID" value="NZ_JAPPUW010000025.1"/>
</dbReference>
<dbReference type="PANTHER" id="PTHR35936">
    <property type="entry name" value="MEMBRANE-BOUND LYTIC MUREIN TRANSGLYCOSYLASE F"/>
    <property type="match status" value="1"/>
</dbReference>
<dbReference type="PROSITE" id="PS01039">
    <property type="entry name" value="SBP_BACTERIAL_3"/>
    <property type="match status" value="1"/>
</dbReference>
<dbReference type="Pfam" id="PF00497">
    <property type="entry name" value="SBP_bac_3"/>
    <property type="match status" value="1"/>
</dbReference>
<keyword evidence="3 5" id="KW-0732">Signal</keyword>
<feature type="domain" description="Solute-binding protein family 3/N-terminal" evidence="6">
    <location>
        <begin position="38"/>
        <end position="262"/>
    </location>
</feature>
<dbReference type="Proteomes" id="UP001152766">
    <property type="component" value="Unassembled WGS sequence"/>
</dbReference>
<dbReference type="PANTHER" id="PTHR35936:SF17">
    <property type="entry name" value="ARGININE-BINDING EXTRACELLULAR PROTEIN ARTP"/>
    <property type="match status" value="1"/>
</dbReference>
<comment type="subcellular location">
    <subcellularLocation>
        <location evidence="1">Cell envelope</location>
    </subcellularLocation>
</comment>
<name>A0A9X4LNG3_9BURK</name>
<evidence type="ECO:0000256" key="5">
    <source>
        <dbReference type="SAM" id="SignalP"/>
    </source>
</evidence>
<evidence type="ECO:0000313" key="7">
    <source>
        <dbReference type="EMBL" id="MDG0864205.1"/>
    </source>
</evidence>
<evidence type="ECO:0000256" key="3">
    <source>
        <dbReference type="ARBA" id="ARBA00022729"/>
    </source>
</evidence>
<sequence length="289" mass="31115">MNLRLPTLAATLALGLALVAPGLAAAQGILERVKQAGVVRIGTGNDTPPMNYLDDTGKWTGFDVELGDEIAKRLGVRVERVAVNNKTRIAFLANGQIDMALSNISRTLGREEQVDFVDPPYLFTAKVFYAKKGRFKSLAQLGGKRIGVNQGSNAFTAAPAELAKHSKLEPQILSFQKNAECFLALKQGKIDAFTQDTPIIAAVVGAEGSAFEAVGAGYSPGLYSIGVPQNDSKWRYAVSVALQSVIKDGTYEQLYQAWFGPKGKYPLPLNARPRLPADVYGEAAMVWPD</sequence>
<reference evidence="7" key="1">
    <citation type="submission" date="2019-02" db="EMBL/GenBank/DDBJ databases">
        <title>Draft genome of the type strain Pelomonas aquatica CCUG 52575T.</title>
        <authorList>
            <person name="Gomila M."/>
            <person name="Lalucat J."/>
        </authorList>
    </citation>
    <scope>NUCLEOTIDE SEQUENCE</scope>
    <source>
        <strain evidence="7">CCUG 52575</strain>
    </source>
</reference>
<dbReference type="InterPro" id="IPR018313">
    <property type="entry name" value="SBP_3_CS"/>
</dbReference>
<dbReference type="InterPro" id="IPR001638">
    <property type="entry name" value="Solute-binding_3/MltF_N"/>
</dbReference>